<dbReference type="PANTHER" id="PTHR12818">
    <property type="entry name" value="TRNA (ADENINE(37)-N6)-METHYLTRANSFERASE"/>
    <property type="match status" value="1"/>
</dbReference>
<keyword evidence="1" id="KW-0949">S-adenosyl-L-methionine</keyword>
<organism evidence="4 5">
    <name type="scientific">Pseudomaricurvus hydrocarbonicus</name>
    <dbReference type="NCBI Taxonomy" id="1470433"/>
    <lineage>
        <taxon>Bacteria</taxon>
        <taxon>Pseudomonadati</taxon>
        <taxon>Pseudomonadota</taxon>
        <taxon>Gammaproteobacteria</taxon>
        <taxon>Cellvibrionales</taxon>
        <taxon>Cellvibrionaceae</taxon>
        <taxon>Pseudomaricurvus</taxon>
    </lineage>
</organism>
<evidence type="ECO:0000313" key="4">
    <source>
        <dbReference type="EMBL" id="NHO65426.1"/>
    </source>
</evidence>
<dbReference type="Gene3D" id="3.30.2310.10">
    <property type="entry name" value="YaeB-like"/>
    <property type="match status" value="1"/>
</dbReference>
<dbReference type="Pfam" id="PF01980">
    <property type="entry name" value="TrmO_N"/>
    <property type="match status" value="1"/>
</dbReference>
<comment type="caution">
    <text evidence="4">The sequence shown here is derived from an EMBL/GenBank/DDBJ whole genome shotgun (WGS) entry which is preliminary data.</text>
</comment>
<evidence type="ECO:0000256" key="2">
    <source>
        <dbReference type="ARBA" id="ARBA00033753"/>
    </source>
</evidence>
<dbReference type="PROSITE" id="PS51668">
    <property type="entry name" value="TSAA_2"/>
    <property type="match status" value="1"/>
</dbReference>
<dbReference type="InterPro" id="IPR023368">
    <property type="entry name" value="UPF0066_cons_site"/>
</dbReference>
<protein>
    <submittedName>
        <fullName evidence="4">tRNA (N6-threonylcarbamoyladenosine(37)-N6)-methyltransferase TrmO</fullName>
    </submittedName>
</protein>
<dbReference type="NCBIfam" id="TIGR00104">
    <property type="entry name" value="tRNA_TsaA"/>
    <property type="match status" value="1"/>
</dbReference>
<dbReference type="InterPro" id="IPR036414">
    <property type="entry name" value="YaeB_N_sf"/>
</dbReference>
<reference evidence="4" key="1">
    <citation type="submission" date="2020-03" db="EMBL/GenBank/DDBJ databases">
        <authorList>
            <person name="Guo F."/>
        </authorList>
    </citation>
    <scope>NUCLEOTIDE SEQUENCE</scope>
    <source>
        <strain evidence="4">JCM 30134</strain>
    </source>
</reference>
<feature type="domain" description="TsaA-like" evidence="3">
    <location>
        <begin position="6"/>
        <end position="147"/>
    </location>
</feature>
<dbReference type="CDD" id="cd09281">
    <property type="entry name" value="UPF0066"/>
    <property type="match status" value="1"/>
</dbReference>
<dbReference type="SUPFAM" id="SSF118196">
    <property type="entry name" value="YaeB-like"/>
    <property type="match status" value="1"/>
</dbReference>
<dbReference type="InterPro" id="IPR023370">
    <property type="entry name" value="TrmO-like_N"/>
</dbReference>
<dbReference type="Pfam" id="PF18389">
    <property type="entry name" value="TrmO_C"/>
    <property type="match status" value="1"/>
</dbReference>
<dbReference type="Gene3D" id="2.40.30.70">
    <property type="entry name" value="YaeB-like"/>
    <property type="match status" value="1"/>
</dbReference>
<dbReference type="AlphaFoldDB" id="A0A9E5JVP5"/>
<dbReference type="InterPro" id="IPR040372">
    <property type="entry name" value="YaeB-like"/>
</dbReference>
<dbReference type="Proteomes" id="UP000787472">
    <property type="component" value="Unassembled WGS sequence"/>
</dbReference>
<proteinExistence type="inferred from homology"/>
<dbReference type="PANTHER" id="PTHR12818:SF0">
    <property type="entry name" value="TRNA (ADENINE(37)-N6)-METHYLTRANSFERASE"/>
    <property type="match status" value="1"/>
</dbReference>
<dbReference type="PROSITE" id="PS01318">
    <property type="entry name" value="TSAA_1"/>
    <property type="match status" value="1"/>
</dbReference>
<sequence length="240" mass="27089">MCPYHFEPIGWVHSPYKEKFAIPRQPGLVTAAQSHIRLRSDCNREEILRGLSGFSHLWLVFVFHEALRADWKPMVRPPRLGGNQKVGVFASRSPFRPNPIGLSVVTLEDIKQVNGQWQVHIGGGDLLDQTPILDIKPYIPYADSHPDARGDYAQEAPVTLDKIEFSALASEQITHLEQKYPRLHTLITQVLSQQPEPAYHNTNACAHTAARVYGMALYDLNVRWVRQQEGLVVTEVTPLG</sequence>
<comment type="similarity">
    <text evidence="2">Belongs to the tRNA methyltransferase O family.</text>
</comment>
<keyword evidence="5" id="KW-1185">Reference proteome</keyword>
<name>A0A9E5JVP5_9GAMM</name>
<evidence type="ECO:0000259" key="3">
    <source>
        <dbReference type="PROSITE" id="PS51668"/>
    </source>
</evidence>
<gene>
    <name evidence="4" type="primary">tsaA</name>
    <name evidence="4" type="ORF">G8770_07730</name>
</gene>
<evidence type="ECO:0000256" key="1">
    <source>
        <dbReference type="ARBA" id="ARBA00022691"/>
    </source>
</evidence>
<accession>A0A9E5JVP5</accession>
<dbReference type="InterPro" id="IPR036413">
    <property type="entry name" value="YaeB-like_sf"/>
</dbReference>
<evidence type="ECO:0000313" key="5">
    <source>
        <dbReference type="Proteomes" id="UP000787472"/>
    </source>
</evidence>
<dbReference type="EMBL" id="JAAONZ010000004">
    <property type="protein sequence ID" value="NHO65426.1"/>
    <property type="molecule type" value="Genomic_DNA"/>
</dbReference>
<dbReference type="InterPro" id="IPR041369">
    <property type="entry name" value="TrmO_C"/>
</dbReference>